<protein>
    <submittedName>
        <fullName evidence="1">Uncharacterized protein</fullName>
    </submittedName>
</protein>
<dbReference type="EMBL" id="AHNR02000041">
    <property type="protein sequence ID" value="EKR54704.1"/>
    <property type="molecule type" value="Genomic_DNA"/>
</dbReference>
<reference evidence="1 2" key="1">
    <citation type="submission" date="2012-10" db="EMBL/GenBank/DDBJ databases">
        <authorList>
            <person name="Harkins D.M."/>
            <person name="Durkin A.S."/>
            <person name="Brinkac L.M."/>
            <person name="Haft D.H."/>
            <person name="Selengut J.D."/>
            <person name="Sanka R."/>
            <person name="DePew J."/>
            <person name="Purushe J."/>
            <person name="Chanthongthip A."/>
            <person name="Lattana O."/>
            <person name="Phetsouvanh R."/>
            <person name="Newton P.N."/>
            <person name="Vinetz J.M."/>
            <person name="Sutton G.G."/>
            <person name="Nierman W.C."/>
            <person name="Fouts D.E."/>
        </authorList>
    </citation>
    <scope>NUCLEOTIDE SEQUENCE [LARGE SCALE GENOMIC DNA]</scope>
    <source>
        <strain evidence="1 2">UI 12758</strain>
    </source>
</reference>
<dbReference type="AlphaFoldDB" id="A0A0E2D3Y9"/>
<dbReference type="Proteomes" id="UP000001340">
    <property type="component" value="Unassembled WGS sequence"/>
</dbReference>
<name>A0A0E2D3Y9_LEPIR</name>
<organism evidence="1 2">
    <name type="scientific">Leptospira interrogans str. UI 12758</name>
    <dbReference type="NCBI Taxonomy" id="1049938"/>
    <lineage>
        <taxon>Bacteria</taxon>
        <taxon>Pseudomonadati</taxon>
        <taxon>Spirochaetota</taxon>
        <taxon>Spirochaetia</taxon>
        <taxon>Leptospirales</taxon>
        <taxon>Leptospiraceae</taxon>
        <taxon>Leptospira</taxon>
    </lineage>
</organism>
<proteinExistence type="predicted"/>
<gene>
    <name evidence="1" type="ORF">LEP1GSC105_1491</name>
</gene>
<sequence length="40" mass="4504">MDFFTLKLTLNSCALLVGIGKFVGTTTFFKNTDLFYYSDA</sequence>
<accession>A0A0E2D3Y9</accession>
<evidence type="ECO:0000313" key="1">
    <source>
        <dbReference type="EMBL" id="EKR54704.1"/>
    </source>
</evidence>
<comment type="caution">
    <text evidence="1">The sequence shown here is derived from an EMBL/GenBank/DDBJ whole genome shotgun (WGS) entry which is preliminary data.</text>
</comment>
<evidence type="ECO:0000313" key="2">
    <source>
        <dbReference type="Proteomes" id="UP000001340"/>
    </source>
</evidence>